<keyword evidence="3" id="KW-1185">Reference proteome</keyword>
<dbReference type="Proteomes" id="UP000318864">
    <property type="component" value="Unassembled WGS sequence"/>
</dbReference>
<dbReference type="RefSeq" id="WP_141466454.1">
    <property type="nucleotide sequence ID" value="NZ_RBZW01000076.1"/>
</dbReference>
<feature type="transmembrane region" description="Helical" evidence="1">
    <location>
        <begin position="79"/>
        <end position="95"/>
    </location>
</feature>
<keyword evidence="1" id="KW-1133">Transmembrane helix</keyword>
<comment type="caution">
    <text evidence="2">The sequence shown here is derived from an EMBL/GenBank/DDBJ whole genome shotgun (WGS) entry which is preliminary data.</text>
</comment>
<evidence type="ECO:0000313" key="2">
    <source>
        <dbReference type="EMBL" id="THE62822.1"/>
    </source>
</evidence>
<dbReference type="AlphaFoldDB" id="A0A4S3TG68"/>
<evidence type="ECO:0000256" key="1">
    <source>
        <dbReference type="SAM" id="Phobius"/>
    </source>
</evidence>
<protein>
    <recommendedName>
        <fullName evidence="4">DUF3784 domain-containing protein</fullName>
    </recommendedName>
</protein>
<feature type="transmembrane region" description="Helical" evidence="1">
    <location>
        <begin position="6"/>
        <end position="31"/>
    </location>
</feature>
<evidence type="ECO:0000313" key="3">
    <source>
        <dbReference type="Proteomes" id="UP000318864"/>
    </source>
</evidence>
<proteinExistence type="predicted"/>
<dbReference type="EMBL" id="RBZW01000076">
    <property type="protein sequence ID" value="THE62822.1"/>
    <property type="molecule type" value="Genomic_DNA"/>
</dbReference>
<name>A0A4S3TG68_9EURY</name>
<feature type="transmembrane region" description="Helical" evidence="1">
    <location>
        <begin position="52"/>
        <end position="73"/>
    </location>
</feature>
<organism evidence="2 3">
    <name type="scientific">Salinadaptatus halalkaliphilus</name>
    <dbReference type="NCBI Taxonomy" id="2419781"/>
    <lineage>
        <taxon>Archaea</taxon>
        <taxon>Methanobacteriati</taxon>
        <taxon>Methanobacteriota</taxon>
        <taxon>Stenosarchaea group</taxon>
        <taxon>Halobacteria</taxon>
        <taxon>Halobacteriales</taxon>
        <taxon>Natrialbaceae</taxon>
        <taxon>Salinadaptatus</taxon>
    </lineage>
</organism>
<sequence length="108" mass="11872">MLEFDFNFLMGVFWIVCGLAILGPALLISLGGRADLHVHYDDGVDPAYVSRWGGSTAVLMGLVTIGYGFYQIYWGYEPMLFGGLLVALLVLSQLTKRFAQGWGTDTSE</sequence>
<reference evidence="2 3" key="1">
    <citation type="submission" date="2018-10" db="EMBL/GenBank/DDBJ databases">
        <title>Natronolimnobius sp. XQ-INN 246 isolated from Inner Mongolia Autonomous Region of China.</title>
        <authorList>
            <person name="Xue Q."/>
        </authorList>
    </citation>
    <scope>NUCLEOTIDE SEQUENCE [LARGE SCALE GENOMIC DNA]</scope>
    <source>
        <strain evidence="2 3">XQ-INN 246</strain>
    </source>
</reference>
<keyword evidence="1" id="KW-0812">Transmembrane</keyword>
<gene>
    <name evidence="2" type="ORF">D8Y22_20385</name>
</gene>
<dbReference type="OrthoDB" id="202152at2157"/>
<evidence type="ECO:0008006" key="4">
    <source>
        <dbReference type="Google" id="ProtNLM"/>
    </source>
</evidence>
<keyword evidence="1" id="KW-0472">Membrane</keyword>
<accession>A0A4S3TG68</accession>